<organism evidence="1 2">
    <name type="scientific">Calocera viscosa (strain TUFC12733)</name>
    <dbReference type="NCBI Taxonomy" id="1330018"/>
    <lineage>
        <taxon>Eukaryota</taxon>
        <taxon>Fungi</taxon>
        <taxon>Dikarya</taxon>
        <taxon>Basidiomycota</taxon>
        <taxon>Agaricomycotina</taxon>
        <taxon>Dacrymycetes</taxon>
        <taxon>Dacrymycetales</taxon>
        <taxon>Dacrymycetaceae</taxon>
        <taxon>Calocera</taxon>
    </lineage>
</organism>
<reference evidence="1 2" key="1">
    <citation type="journal article" date="2016" name="Mol. Biol. Evol.">
        <title>Comparative Genomics of Early-Diverging Mushroom-Forming Fungi Provides Insights into the Origins of Lignocellulose Decay Capabilities.</title>
        <authorList>
            <person name="Nagy L.G."/>
            <person name="Riley R."/>
            <person name="Tritt A."/>
            <person name="Adam C."/>
            <person name="Daum C."/>
            <person name="Floudas D."/>
            <person name="Sun H."/>
            <person name="Yadav J.S."/>
            <person name="Pangilinan J."/>
            <person name="Larsson K.H."/>
            <person name="Matsuura K."/>
            <person name="Barry K."/>
            <person name="Labutti K."/>
            <person name="Kuo R."/>
            <person name="Ohm R.A."/>
            <person name="Bhattacharya S.S."/>
            <person name="Shirouzu T."/>
            <person name="Yoshinaga Y."/>
            <person name="Martin F.M."/>
            <person name="Grigoriev I.V."/>
            <person name="Hibbett D.S."/>
        </authorList>
    </citation>
    <scope>NUCLEOTIDE SEQUENCE [LARGE SCALE GENOMIC DNA]</scope>
    <source>
        <strain evidence="1 2">TUFC12733</strain>
    </source>
</reference>
<dbReference type="Gene3D" id="3.80.10.10">
    <property type="entry name" value="Ribonuclease Inhibitor"/>
    <property type="match status" value="1"/>
</dbReference>
<dbReference type="AlphaFoldDB" id="A0A167PJ22"/>
<protein>
    <submittedName>
        <fullName evidence="1">Uncharacterized protein</fullName>
    </submittedName>
</protein>
<dbReference type="SUPFAM" id="SSF52047">
    <property type="entry name" value="RNI-like"/>
    <property type="match status" value="1"/>
</dbReference>
<evidence type="ECO:0000313" key="2">
    <source>
        <dbReference type="Proteomes" id="UP000076738"/>
    </source>
</evidence>
<gene>
    <name evidence="1" type="ORF">CALVIDRAFT_423500</name>
</gene>
<dbReference type="Proteomes" id="UP000076738">
    <property type="component" value="Unassembled WGS sequence"/>
</dbReference>
<dbReference type="OrthoDB" id="3222238at2759"/>
<sequence length="516" mass="57975">MAQAKDGYPISIRYAPRPLQIAELQDVIVSHIHRTQDLINLGCASKLLLDCCMRKLWDTPDFPQSPLRTMLVTFPEQVRVRLRSGQITKNDSFRVAATDFVRFDYYAKFVRSLTLWNDEGENFVASVLSRSRPGKPLFPALTDLHLGASGQQMVTAPAYFSPVLKSVRLNYWSLPLPSDTTRIQAVKDAFLMLCKTPTLTEFDLMDAVYTAFEEDPMIVQGFMQLAAQVEDMNSRSFVMLASVFEVLSKNNHLRSILLDLHHSDSAHVNLSAVITGLRDAFPQLRSLSLSCTLHQALCILSESKRSLEELTIELDGPVEINDLHALITSVFIETPHLRRLTVISSTSLEGEVEPRTRIFKFLQPLLACKNMQYLRIAIPFEADQSITDDDMEAFFKAWPRLISCIIETDLNGELIPAENEPTERGLTLKVIISALAHCSHLTELALPFLNCEDIPDTDDIQIQDEPFTLRLSQSHVHNLVEVAEFLKSVRPRAEVSTSGCANFPAARLPLEGIPPD</sequence>
<dbReference type="InterPro" id="IPR032675">
    <property type="entry name" value="LRR_dom_sf"/>
</dbReference>
<dbReference type="EMBL" id="KV417274">
    <property type="protein sequence ID" value="KZO98850.1"/>
    <property type="molecule type" value="Genomic_DNA"/>
</dbReference>
<dbReference type="STRING" id="1330018.A0A167PJ22"/>
<proteinExistence type="predicted"/>
<keyword evidence="2" id="KW-1185">Reference proteome</keyword>
<accession>A0A167PJ22</accession>
<evidence type="ECO:0000313" key="1">
    <source>
        <dbReference type="EMBL" id="KZO98850.1"/>
    </source>
</evidence>
<name>A0A167PJ22_CALVF</name>